<reference evidence="2" key="2">
    <citation type="submission" date="2010-03" db="EMBL/GenBank/DDBJ databases">
        <authorList>
            <person name="Pajon A."/>
        </authorList>
    </citation>
    <scope>NUCLEOTIDE SEQUENCE</scope>
    <source>
        <strain evidence="2">Type strain: 18P13</strain>
    </source>
</reference>
<evidence type="ECO:0000313" key="2">
    <source>
        <dbReference type="EMBL" id="CBL16793.1"/>
    </source>
</evidence>
<keyword evidence="3" id="KW-1185">Reference proteome</keyword>
<reference evidence="2" key="1">
    <citation type="submission" date="2010-03" db="EMBL/GenBank/DDBJ databases">
        <title>The genome sequence of Ruminococcus sp. 18P13.</title>
        <authorList>
            <consortium name="metaHIT consortium -- http://www.metahit.eu/"/>
            <person name="Pajon A."/>
            <person name="Turner K."/>
            <person name="Parkhill J."/>
            <person name="Bernalier A."/>
        </authorList>
    </citation>
    <scope>NUCLEOTIDE SEQUENCE [LARGE SCALE GENOMIC DNA]</scope>
    <source>
        <strain evidence="2">Type strain: 18P13</strain>
    </source>
</reference>
<dbReference type="RefSeq" id="WP_015557700.1">
    <property type="nucleotide sequence ID" value="NC_021039.1"/>
</dbReference>
<dbReference type="Proteomes" id="UP000007054">
    <property type="component" value="Chromosome"/>
</dbReference>
<dbReference type="SUPFAM" id="SSF55008">
    <property type="entry name" value="HMA, heavy metal-associated domain"/>
    <property type="match status" value="1"/>
</dbReference>
<dbReference type="PATRIC" id="fig|213810.4.peg.481"/>
<dbReference type="InterPro" id="IPR036163">
    <property type="entry name" value="HMA_dom_sf"/>
</dbReference>
<dbReference type="Pfam" id="PF00403">
    <property type="entry name" value="HMA"/>
    <property type="match status" value="1"/>
</dbReference>
<accession>D4LAZ8</accession>
<evidence type="ECO:0000259" key="1">
    <source>
        <dbReference type="PROSITE" id="PS50846"/>
    </source>
</evidence>
<dbReference type="GeneID" id="83155387"/>
<organism evidence="2 3">
    <name type="scientific">Ruminococcus champanellensis (strain DSM 18848 / JCM 17042 / KCTC 15320 / 18P13)</name>
    <dbReference type="NCBI Taxonomy" id="213810"/>
    <lineage>
        <taxon>Bacteria</taxon>
        <taxon>Bacillati</taxon>
        <taxon>Bacillota</taxon>
        <taxon>Clostridia</taxon>
        <taxon>Eubacteriales</taxon>
        <taxon>Oscillospiraceae</taxon>
        <taxon>Ruminococcus</taxon>
    </lineage>
</organism>
<dbReference type="HOGENOM" id="CLU_134973_6_2_9"/>
<dbReference type="EMBL" id="FP929052">
    <property type="protein sequence ID" value="CBL16793.1"/>
    <property type="molecule type" value="Genomic_DNA"/>
</dbReference>
<dbReference type="CDD" id="cd00371">
    <property type="entry name" value="HMA"/>
    <property type="match status" value="1"/>
</dbReference>
<feature type="domain" description="HMA" evidence="1">
    <location>
        <begin position="2"/>
        <end position="67"/>
    </location>
</feature>
<evidence type="ECO:0000313" key="3">
    <source>
        <dbReference type="Proteomes" id="UP000007054"/>
    </source>
</evidence>
<proteinExistence type="predicted"/>
<sequence length="84" mass="9579">MIRTILQIDGMMCGHCEAHVNDTIRQAFPVKKVESSHTKKETVILSEEPLDEEKLRAVIAQTGYTLGEIRTEPYEKKGLFSFLK</sequence>
<dbReference type="AlphaFoldDB" id="D4LAZ8"/>
<name>D4LAZ8_RUMC1</name>
<dbReference type="InterPro" id="IPR006121">
    <property type="entry name" value="HMA_dom"/>
</dbReference>
<dbReference type="PROSITE" id="PS50846">
    <property type="entry name" value="HMA_2"/>
    <property type="match status" value="1"/>
</dbReference>
<dbReference type="STRING" id="213810.RUM_05740"/>
<dbReference type="KEGG" id="rch:RUM_05740"/>
<dbReference type="OrthoDB" id="9813965at2"/>
<protein>
    <submittedName>
        <fullName evidence="2">Copper chaperone</fullName>
    </submittedName>
</protein>
<dbReference type="BioCyc" id="RCHA213810:RUM_RS02770-MONOMER"/>
<dbReference type="GO" id="GO:0046872">
    <property type="term" value="F:metal ion binding"/>
    <property type="evidence" value="ECO:0007669"/>
    <property type="project" value="InterPro"/>
</dbReference>
<gene>
    <name evidence="2" type="ordered locus">RUM_05740</name>
</gene>
<dbReference type="Gene3D" id="3.30.70.100">
    <property type="match status" value="1"/>
</dbReference>